<protein>
    <submittedName>
        <fullName evidence="2">Uroporphyrinogen-III synthase</fullName>
    </submittedName>
</protein>
<dbReference type="GeneID" id="39421474"/>
<dbReference type="EMBL" id="LR216287">
    <property type="protein sequence ID" value="VFJ14565.1"/>
    <property type="molecule type" value="Genomic_DNA"/>
</dbReference>
<dbReference type="Pfam" id="PF02602">
    <property type="entry name" value="HEM4"/>
    <property type="match status" value="1"/>
</dbReference>
<dbReference type="Gene3D" id="3.40.50.10090">
    <property type="match status" value="2"/>
</dbReference>
<dbReference type="KEGG" id="nfn:NFRAN_2243"/>
<dbReference type="PANTHER" id="PTHR40082:SF1">
    <property type="entry name" value="BLR5956 PROTEIN"/>
    <property type="match status" value="1"/>
</dbReference>
<evidence type="ECO:0000313" key="2">
    <source>
        <dbReference type="EMBL" id="VFJ14565.1"/>
    </source>
</evidence>
<dbReference type="GO" id="GO:0006780">
    <property type="term" value="P:uroporphyrinogen III biosynthetic process"/>
    <property type="evidence" value="ECO:0007669"/>
    <property type="project" value="InterPro"/>
</dbReference>
<dbReference type="Proteomes" id="UP000294299">
    <property type="component" value="Chromosome NFRAN"/>
</dbReference>
<organism evidence="2 3">
    <name type="scientific">Candidatus Nitrosocosmicus franklandianus</name>
    <dbReference type="NCBI Taxonomy" id="1798806"/>
    <lineage>
        <taxon>Archaea</taxon>
        <taxon>Nitrososphaerota</taxon>
        <taxon>Nitrososphaeria</taxon>
        <taxon>Nitrososphaerales</taxon>
        <taxon>Nitrososphaeraceae</taxon>
        <taxon>Candidatus Nitrosocosmicus</taxon>
    </lineage>
</organism>
<gene>
    <name evidence="2" type="ORF">NFRAN_2243</name>
</gene>
<name>A0A484IB82_9ARCH</name>
<evidence type="ECO:0000259" key="1">
    <source>
        <dbReference type="Pfam" id="PF02602"/>
    </source>
</evidence>
<keyword evidence="3" id="KW-1185">Reference proteome</keyword>
<dbReference type="InterPro" id="IPR039793">
    <property type="entry name" value="UROS/Hem4"/>
</dbReference>
<dbReference type="InterPro" id="IPR003754">
    <property type="entry name" value="4pyrrol_synth_uPrphyn_synth"/>
</dbReference>
<sequence>MEIKNIIITRENISSQDIPPMDGKNLLDQVNLITLPIRDFQKIQSIQVKETLARIARSYYDYCVFLSSNSIDIFFEILKDEKESKKILDALSRMKLVVIGPKTKYTLKKYGFESIVADDHNNNYSIIGINNFLYRLESKLKMQKHNDVLKILIPRSAQSIKSGNFIKSTFENIELDQVFFYDITESKKIFTSPEWKKMTRISTYLGKTFLIFTSPSAVRSFFNIMYQLSPELYYNKSEREVINDLKIYQVISIGPITSRALMDKKIDYIESSTHTVKGALEVALNSS</sequence>
<accession>A0A484IB82</accession>
<feature type="domain" description="Tetrapyrrole biosynthesis uroporphyrinogen III synthase" evidence="1">
    <location>
        <begin position="45"/>
        <end position="280"/>
    </location>
</feature>
<dbReference type="PANTHER" id="PTHR40082">
    <property type="entry name" value="BLR5956 PROTEIN"/>
    <property type="match status" value="1"/>
</dbReference>
<dbReference type="OrthoDB" id="15395at2157"/>
<dbReference type="RefSeq" id="WP_134484733.1">
    <property type="nucleotide sequence ID" value="NZ_LR216287.1"/>
</dbReference>
<dbReference type="InterPro" id="IPR036108">
    <property type="entry name" value="4pyrrol_syn_uPrphyn_synt_sf"/>
</dbReference>
<dbReference type="AlphaFoldDB" id="A0A484IB82"/>
<proteinExistence type="predicted"/>
<dbReference type="SUPFAM" id="SSF69618">
    <property type="entry name" value="HemD-like"/>
    <property type="match status" value="1"/>
</dbReference>
<reference evidence="2 3" key="1">
    <citation type="submission" date="2019-02" db="EMBL/GenBank/DDBJ databases">
        <authorList>
            <person name="Lehtovirta-Morley E L."/>
        </authorList>
    </citation>
    <scope>NUCLEOTIDE SEQUENCE [LARGE SCALE GENOMIC DNA]</scope>
    <source>
        <strain evidence="2">NFRAN1</strain>
    </source>
</reference>
<evidence type="ECO:0000313" key="3">
    <source>
        <dbReference type="Proteomes" id="UP000294299"/>
    </source>
</evidence>
<dbReference type="GO" id="GO:0004852">
    <property type="term" value="F:uroporphyrinogen-III synthase activity"/>
    <property type="evidence" value="ECO:0007669"/>
    <property type="project" value="InterPro"/>
</dbReference>